<evidence type="ECO:0000313" key="3">
    <source>
        <dbReference type="Proteomes" id="UP000321523"/>
    </source>
</evidence>
<sequence>MNHGLKKAAPLLMGAALLTACAGLNPPQQAATDPAYQARLDQFTAHRCNDRTAGALQGAGIAADSVTELYYTEILDTTNDRVSRYIAWMRLAGQPGQLVVENDGMTCRAIQIYTRFGAEVDGVSSY</sequence>
<keyword evidence="3" id="KW-1185">Reference proteome</keyword>
<proteinExistence type="predicted"/>
<accession>A0A512DS94</accession>
<feature type="chain" id="PRO_5022122684" description="Lipoprotein" evidence="1">
    <location>
        <begin position="23"/>
        <end position="126"/>
    </location>
</feature>
<reference evidence="2 3" key="1">
    <citation type="submission" date="2019-07" db="EMBL/GenBank/DDBJ databases">
        <title>Whole genome shotgun sequence of Skermanella aerolata NBRC 106429.</title>
        <authorList>
            <person name="Hosoyama A."/>
            <person name="Uohara A."/>
            <person name="Ohji S."/>
            <person name="Ichikawa N."/>
        </authorList>
    </citation>
    <scope>NUCLEOTIDE SEQUENCE [LARGE SCALE GENOMIC DNA]</scope>
    <source>
        <strain evidence="2 3">NBRC 106429</strain>
    </source>
</reference>
<dbReference type="RefSeq" id="WP_044431017.1">
    <property type="nucleotide sequence ID" value="NZ_BJYZ01000015.1"/>
</dbReference>
<comment type="caution">
    <text evidence="2">The sequence shown here is derived from an EMBL/GenBank/DDBJ whole genome shotgun (WGS) entry which is preliminary data.</text>
</comment>
<dbReference type="PROSITE" id="PS51257">
    <property type="entry name" value="PROKAR_LIPOPROTEIN"/>
    <property type="match status" value="1"/>
</dbReference>
<dbReference type="AlphaFoldDB" id="A0A512DS94"/>
<dbReference type="EMBL" id="BJYZ01000015">
    <property type="protein sequence ID" value="GEO39349.1"/>
    <property type="molecule type" value="Genomic_DNA"/>
</dbReference>
<evidence type="ECO:0008006" key="4">
    <source>
        <dbReference type="Google" id="ProtNLM"/>
    </source>
</evidence>
<evidence type="ECO:0000256" key="1">
    <source>
        <dbReference type="SAM" id="SignalP"/>
    </source>
</evidence>
<protein>
    <recommendedName>
        <fullName evidence="4">Lipoprotein</fullName>
    </recommendedName>
</protein>
<evidence type="ECO:0000313" key="2">
    <source>
        <dbReference type="EMBL" id="GEO39349.1"/>
    </source>
</evidence>
<name>A0A512DS94_9PROT</name>
<feature type="signal peptide" evidence="1">
    <location>
        <begin position="1"/>
        <end position="22"/>
    </location>
</feature>
<keyword evidence="1" id="KW-0732">Signal</keyword>
<dbReference type="OrthoDB" id="7358415at2"/>
<organism evidence="2 3">
    <name type="scientific">Skermanella aerolata</name>
    <dbReference type="NCBI Taxonomy" id="393310"/>
    <lineage>
        <taxon>Bacteria</taxon>
        <taxon>Pseudomonadati</taxon>
        <taxon>Pseudomonadota</taxon>
        <taxon>Alphaproteobacteria</taxon>
        <taxon>Rhodospirillales</taxon>
        <taxon>Azospirillaceae</taxon>
        <taxon>Skermanella</taxon>
    </lineage>
</organism>
<gene>
    <name evidence="2" type="ORF">SAE02_34970</name>
</gene>
<dbReference type="Proteomes" id="UP000321523">
    <property type="component" value="Unassembled WGS sequence"/>
</dbReference>